<proteinExistence type="predicted"/>
<name>A0AAJ1MAM8_LIMMU</name>
<evidence type="ECO:0000313" key="1">
    <source>
        <dbReference type="EMBL" id="MDC2829915.1"/>
    </source>
</evidence>
<dbReference type="SUPFAM" id="SSF46785">
    <property type="entry name" value="Winged helix' DNA-binding domain"/>
    <property type="match status" value="1"/>
</dbReference>
<dbReference type="EMBL" id="JAQONE010000022">
    <property type="protein sequence ID" value="MDC2829915.1"/>
    <property type="molecule type" value="Genomic_DNA"/>
</dbReference>
<accession>A0AAJ1MAM8</accession>
<dbReference type="Proteomes" id="UP001220670">
    <property type="component" value="Unassembled WGS sequence"/>
</dbReference>
<evidence type="ECO:0000313" key="2">
    <source>
        <dbReference type="Proteomes" id="UP001220670"/>
    </source>
</evidence>
<dbReference type="Gene3D" id="1.10.10.10">
    <property type="entry name" value="Winged helix-like DNA-binding domain superfamily/Winged helix DNA-binding domain"/>
    <property type="match status" value="1"/>
</dbReference>
<comment type="caution">
    <text evidence="1">The sequence shown here is derived from an EMBL/GenBank/DDBJ whole genome shotgun (WGS) entry which is preliminary data.</text>
</comment>
<sequence length="111" mass="12676">MSNNDFFTVAYKILSYLKYCYENGIKPDPNILNADTFNISKAQFANTLKMLSEHGYILGVKFTPTKIEGIIIGGLYNASITIEGLQYLAENSMMKKAYRIFKEVRDWLPGF</sequence>
<dbReference type="Pfam" id="PF09639">
    <property type="entry name" value="YjcQ"/>
    <property type="match status" value="1"/>
</dbReference>
<dbReference type="InterPro" id="IPR036388">
    <property type="entry name" value="WH-like_DNA-bd_sf"/>
</dbReference>
<protein>
    <submittedName>
        <fullName evidence="1">YjcQ family protein</fullName>
    </submittedName>
</protein>
<organism evidence="1 2">
    <name type="scientific">Limosilactobacillus mucosae</name>
    <name type="common">Lactobacillus mucosae</name>
    <dbReference type="NCBI Taxonomy" id="97478"/>
    <lineage>
        <taxon>Bacteria</taxon>
        <taxon>Bacillati</taxon>
        <taxon>Bacillota</taxon>
        <taxon>Bacilli</taxon>
        <taxon>Lactobacillales</taxon>
        <taxon>Lactobacillaceae</taxon>
        <taxon>Limosilactobacillus</taxon>
    </lineage>
</organism>
<dbReference type="InterPro" id="IPR018597">
    <property type="entry name" value="Phage_Tuc2009_YjcQ"/>
</dbReference>
<gene>
    <name evidence="1" type="ORF">PO250_06290</name>
</gene>
<reference evidence="1" key="1">
    <citation type="submission" date="2023-01" db="EMBL/GenBank/DDBJ databases">
        <title>Genome analysis of 13 Lactobacillus isolated from gut of wild boar.</title>
        <authorList>
            <person name="Papp P."/>
            <person name="Libisch B."/>
            <person name="Nagy T."/>
            <person name="Olasz F."/>
        </authorList>
    </citation>
    <scope>NUCLEOTIDE SEQUENCE</scope>
    <source>
        <strain evidence="1">F146</strain>
    </source>
</reference>
<dbReference type="InterPro" id="IPR036390">
    <property type="entry name" value="WH_DNA-bd_sf"/>
</dbReference>
<dbReference type="AlphaFoldDB" id="A0AAJ1MAM8"/>
<dbReference type="RefSeq" id="WP_272209045.1">
    <property type="nucleotide sequence ID" value="NZ_JAQOMV010000030.1"/>
</dbReference>